<dbReference type="Proteomes" id="UP000199517">
    <property type="component" value="Unassembled WGS sequence"/>
</dbReference>
<evidence type="ECO:0000256" key="1">
    <source>
        <dbReference type="SAM" id="Phobius"/>
    </source>
</evidence>
<proteinExistence type="predicted"/>
<evidence type="ECO:0000313" key="2">
    <source>
        <dbReference type="EMBL" id="SFD99657.1"/>
    </source>
</evidence>
<keyword evidence="1" id="KW-1133">Transmembrane helix</keyword>
<dbReference type="RefSeq" id="WP_245783694.1">
    <property type="nucleotide sequence ID" value="NZ_FOMQ01000011.1"/>
</dbReference>
<evidence type="ECO:0000313" key="3">
    <source>
        <dbReference type="Proteomes" id="UP000199517"/>
    </source>
</evidence>
<keyword evidence="1" id="KW-0472">Membrane</keyword>
<feature type="transmembrane region" description="Helical" evidence="1">
    <location>
        <begin position="26"/>
        <end position="47"/>
    </location>
</feature>
<gene>
    <name evidence="2" type="ORF">SAMN04489710_11169</name>
</gene>
<keyword evidence="3" id="KW-1185">Reference proteome</keyword>
<dbReference type="AlphaFoldDB" id="A0A1I1WX00"/>
<reference evidence="3" key="1">
    <citation type="submission" date="2016-10" db="EMBL/GenBank/DDBJ databases">
        <authorList>
            <person name="Varghese N."/>
            <person name="Submissions S."/>
        </authorList>
    </citation>
    <scope>NUCLEOTIDE SEQUENCE [LARGE SCALE GENOMIC DNA]</scope>
    <source>
        <strain evidence="3">DSM 7481</strain>
    </source>
</reference>
<protein>
    <submittedName>
        <fullName evidence="2">Uncharacterized protein</fullName>
    </submittedName>
</protein>
<keyword evidence="1" id="KW-0812">Transmembrane</keyword>
<sequence>MTSSSSRPLVCCQACGTKHKLGDTVFSLLLGWWGLPWGVLMTPVQLVRNIHSLTRRTNPSVPSPALEKLLRQHMAAHGLDSARSEGKSV</sequence>
<accession>A0A1I1WX00</accession>
<name>A0A1I1WX00_9BURK</name>
<dbReference type="EMBL" id="FOMQ01000011">
    <property type="protein sequence ID" value="SFD99657.1"/>
    <property type="molecule type" value="Genomic_DNA"/>
</dbReference>
<organism evidence="2 3">
    <name type="scientific">Paracidovorax konjaci</name>
    <dbReference type="NCBI Taxonomy" id="32040"/>
    <lineage>
        <taxon>Bacteria</taxon>
        <taxon>Pseudomonadati</taxon>
        <taxon>Pseudomonadota</taxon>
        <taxon>Betaproteobacteria</taxon>
        <taxon>Burkholderiales</taxon>
        <taxon>Comamonadaceae</taxon>
        <taxon>Paracidovorax</taxon>
    </lineage>
</organism>